<dbReference type="OrthoDB" id="3830006at2759"/>
<reference evidence="2" key="1">
    <citation type="submission" date="2023-01" db="EMBL/GenBank/DDBJ databases">
        <authorList>
            <person name="Van Ghelder C."/>
            <person name="Rancurel C."/>
        </authorList>
    </citation>
    <scope>NUCLEOTIDE SEQUENCE</scope>
    <source>
        <strain evidence="2">CNCM I-4278</strain>
    </source>
</reference>
<organism evidence="2 3">
    <name type="scientific">Periconia digitata</name>
    <dbReference type="NCBI Taxonomy" id="1303443"/>
    <lineage>
        <taxon>Eukaryota</taxon>
        <taxon>Fungi</taxon>
        <taxon>Dikarya</taxon>
        <taxon>Ascomycota</taxon>
        <taxon>Pezizomycotina</taxon>
        <taxon>Dothideomycetes</taxon>
        <taxon>Pleosporomycetidae</taxon>
        <taxon>Pleosporales</taxon>
        <taxon>Massarineae</taxon>
        <taxon>Periconiaceae</taxon>
        <taxon>Periconia</taxon>
    </lineage>
</organism>
<evidence type="ECO:0000256" key="1">
    <source>
        <dbReference type="SAM" id="MobiDB-lite"/>
    </source>
</evidence>
<feature type="region of interest" description="Disordered" evidence="1">
    <location>
        <begin position="1"/>
        <end position="95"/>
    </location>
</feature>
<name>A0A9W4U7J4_9PLEO</name>
<comment type="caution">
    <text evidence="2">The sequence shown here is derived from an EMBL/GenBank/DDBJ whole genome shotgun (WGS) entry which is preliminary data.</text>
</comment>
<dbReference type="AlphaFoldDB" id="A0A9W4U7J4"/>
<accession>A0A9W4U7J4</accession>
<sequence length="425" mass="48444">MLFLMSTANSPTSGRLTPSWVSNLTRRGSKSPSIEDRSSNPGGLLVPGQASRSSDSEGSRSIHSTRSDGSQTRTFIGRISNKFQRKRSPSTAGYDALTPPILGLKDFKAGPFHDWKAAFAKYNQLVTNQVSKDGSGQSKEFADICAELEKQCGGPFIHGLPEPVFDLALLWCPTGAQYRKQHPALHPSWSWTGWEGAGVNFPFDPYNCPDIRQSEGDFLRSEIFYYNLGPSNSPWTVRRLRDQKVRLQVPYHGPFRGNTHPTTETDTLRFAAFTIPAESFKMCQVVDDDKHRMPYSELMDKENRHCGNIMDYRHLISASDDRERKFEYVLLSRSRRCPAKADTTRPSSNVAHPPGTPIWKDDRFLWDEALEDFDDSHFNDSEWCMLNVMLVEYQDEGWWERVAIGQMHEEVWQAQNPTRKDIVLR</sequence>
<dbReference type="EMBL" id="CAOQHR010000002">
    <property type="protein sequence ID" value="CAI6318872.1"/>
    <property type="molecule type" value="Genomic_DNA"/>
</dbReference>
<proteinExistence type="predicted"/>
<dbReference type="Proteomes" id="UP001152607">
    <property type="component" value="Unassembled WGS sequence"/>
</dbReference>
<keyword evidence="3" id="KW-1185">Reference proteome</keyword>
<evidence type="ECO:0000313" key="3">
    <source>
        <dbReference type="Proteomes" id="UP001152607"/>
    </source>
</evidence>
<protein>
    <submittedName>
        <fullName evidence="2">Uncharacterized protein</fullName>
    </submittedName>
</protein>
<gene>
    <name evidence="2" type="ORF">PDIGIT_LOCUS3516</name>
</gene>
<evidence type="ECO:0000313" key="2">
    <source>
        <dbReference type="EMBL" id="CAI6318872.1"/>
    </source>
</evidence>
<feature type="compositionally biased region" description="Polar residues" evidence="1">
    <location>
        <begin position="1"/>
        <end position="32"/>
    </location>
</feature>